<dbReference type="GO" id="GO:0005977">
    <property type="term" value="P:glycogen metabolic process"/>
    <property type="evidence" value="ECO:0007669"/>
    <property type="project" value="UniProtKB-KW"/>
</dbReference>
<dbReference type="EMBL" id="JAFBMS010000033">
    <property type="protein sequence ID" value="KAG9341653.1"/>
    <property type="molecule type" value="Genomic_DNA"/>
</dbReference>
<dbReference type="OrthoDB" id="8885753at2759"/>
<comment type="subcellular location">
    <subcellularLocation>
        <location evidence="3">Cell membrane</location>
        <topology evidence="3">Lipid-anchor</topology>
        <orientation evidence="3">Cytoplasmic side</orientation>
    </subcellularLocation>
</comment>
<dbReference type="GO" id="GO:0005964">
    <property type="term" value="C:phosphorylase kinase complex"/>
    <property type="evidence" value="ECO:0007669"/>
    <property type="project" value="TreeGrafter"/>
</dbReference>
<evidence type="ECO:0000256" key="2">
    <source>
        <dbReference type="PIRSR" id="PIRSR608734-50"/>
    </source>
</evidence>
<comment type="PTM">
    <text evidence="2">Although the final Cys may be farnesylated, the terminal tripeptide is probably not removed, and the C-terminus is not methylated.</text>
</comment>
<comment type="similarity">
    <text evidence="3">Belongs to the phosphorylase b kinase regulatory chain family.</text>
</comment>
<dbReference type="PANTHER" id="PTHR10749:SF4">
    <property type="entry name" value="PHOSPHORYLASE B KINASE REGULATORY SUBUNIT ALPHA, SKELETAL MUSCLE ISOFORM"/>
    <property type="match status" value="1"/>
</dbReference>
<keyword evidence="2 3" id="KW-0636">Prenylation</keyword>
<dbReference type="Pfam" id="PF00723">
    <property type="entry name" value="Glyco_hydro_15"/>
    <property type="match status" value="1"/>
</dbReference>
<dbReference type="InterPro" id="IPR011613">
    <property type="entry name" value="GH15-like"/>
</dbReference>
<dbReference type="Pfam" id="PF19292">
    <property type="entry name" value="KPBB_C"/>
    <property type="match status" value="1"/>
</dbReference>
<dbReference type="GO" id="GO:0005516">
    <property type="term" value="F:calmodulin binding"/>
    <property type="evidence" value="ECO:0007669"/>
    <property type="project" value="UniProtKB-KW"/>
</dbReference>
<evidence type="ECO:0000259" key="4">
    <source>
        <dbReference type="Pfam" id="PF00723"/>
    </source>
</evidence>
<name>A0A8T2NLJ4_9TELE</name>
<proteinExistence type="inferred from homology"/>
<evidence type="ECO:0000256" key="3">
    <source>
        <dbReference type="RuleBase" id="RU364123"/>
    </source>
</evidence>
<dbReference type="InterPro" id="IPR045583">
    <property type="entry name" value="KPBA/B_C"/>
</dbReference>
<dbReference type="GO" id="GO:0005886">
    <property type="term" value="C:plasma membrane"/>
    <property type="evidence" value="ECO:0007669"/>
    <property type="project" value="UniProtKB-SubCell"/>
</dbReference>
<comment type="pathway">
    <text evidence="3">Glycan biosynthesis; glycogen metabolism.</text>
</comment>
<feature type="lipid moiety-binding region" description="S-farnesyl cysteine" evidence="2">
    <location>
        <position position="366"/>
    </location>
</feature>
<keyword evidence="3" id="KW-1003">Cell membrane</keyword>
<evidence type="ECO:0000259" key="5">
    <source>
        <dbReference type="Pfam" id="PF19292"/>
    </source>
</evidence>
<evidence type="ECO:0000256" key="1">
    <source>
        <dbReference type="ARBA" id="ARBA00023277"/>
    </source>
</evidence>
<keyword evidence="3" id="KW-0112">Calmodulin-binding</keyword>
<keyword evidence="3" id="KW-0321">Glycogen metabolism</keyword>
<organism evidence="6 7">
    <name type="scientific">Albula glossodonta</name>
    <name type="common">roundjaw bonefish</name>
    <dbReference type="NCBI Taxonomy" id="121402"/>
    <lineage>
        <taxon>Eukaryota</taxon>
        <taxon>Metazoa</taxon>
        <taxon>Chordata</taxon>
        <taxon>Craniata</taxon>
        <taxon>Vertebrata</taxon>
        <taxon>Euteleostomi</taxon>
        <taxon>Actinopterygii</taxon>
        <taxon>Neopterygii</taxon>
        <taxon>Teleostei</taxon>
        <taxon>Albuliformes</taxon>
        <taxon>Albulidae</taxon>
        <taxon>Albula</taxon>
    </lineage>
</organism>
<accession>A0A8T2NLJ4</accession>
<dbReference type="InterPro" id="IPR008734">
    <property type="entry name" value="PHK_A/B_su"/>
</dbReference>
<keyword evidence="2 3" id="KW-0449">Lipoprotein</keyword>
<sequence>MEWDTRLHGKGTTVRSLLSELYEKAGDLRQWGLIRMISGILRKKVEELDGACSDLLAHQKHLTLAKLIDEASENNITIAILTQEIMVFLAMNIRTQPSLFSEMFRLRIGLIIQVMATELAQSLNCSVRAVQPGTSPAISIHEVGNVGATKSERAGISKLKSDMKMTVPGHSLDMGNIESGRYRLPSLEAFEGGLSVPTVRDSRQGQWLRRRRLDGALNRVPVGFYQKCHGLSIEGFVLPSSTTREMTPGEIKFAVHVETVLNRVPQPEYRQLLVEAILVLTMLADVDIQSIGSIIHVEKIVHIANDMFYQDQKDLGAEENILERDQSNGICKLLYDSAPSGRYGTMTYLTKAVATYVQDFLPSGSCALQ</sequence>
<evidence type="ECO:0000313" key="6">
    <source>
        <dbReference type="EMBL" id="KAG9341653.1"/>
    </source>
</evidence>
<keyword evidence="7" id="KW-1185">Reference proteome</keyword>
<protein>
    <recommendedName>
        <fullName evidence="3">Phosphorylase b kinase regulatory subunit</fullName>
    </recommendedName>
</protein>
<evidence type="ECO:0000313" key="7">
    <source>
        <dbReference type="Proteomes" id="UP000824540"/>
    </source>
</evidence>
<gene>
    <name evidence="6" type="ORF">JZ751_018716</name>
</gene>
<reference evidence="6" key="1">
    <citation type="thesis" date="2021" institute="BYU ScholarsArchive" country="Provo, UT, USA">
        <title>Applications of and Algorithms for Genome Assembly and Genomic Analyses with an Emphasis on Marine Teleosts.</title>
        <authorList>
            <person name="Pickett B.D."/>
        </authorList>
    </citation>
    <scope>NUCLEOTIDE SEQUENCE</scope>
    <source>
        <strain evidence="6">HI-2016</strain>
    </source>
</reference>
<dbReference type="PANTHER" id="PTHR10749">
    <property type="entry name" value="PHOSPHORYLASE B KINASE REGULATORY SUBUNIT"/>
    <property type="match status" value="1"/>
</dbReference>
<keyword evidence="1 3" id="KW-0119">Carbohydrate metabolism</keyword>
<dbReference type="AlphaFoldDB" id="A0A8T2NLJ4"/>
<comment type="function">
    <text evidence="3">Phosphorylase b kinase catalyzes the phosphorylation of serine in certain substrates, including troponin I.</text>
</comment>
<comment type="caution">
    <text evidence="6">The sequence shown here is derived from an EMBL/GenBank/DDBJ whole genome shotgun (WGS) entry which is preliminary data.</text>
</comment>
<feature type="domain" description="Phosphorylase b kinase regulatory subunit alpha/beta C-terminal" evidence="5">
    <location>
        <begin position="202"/>
        <end position="314"/>
    </location>
</feature>
<dbReference type="Proteomes" id="UP000824540">
    <property type="component" value="Unassembled WGS sequence"/>
</dbReference>
<keyword evidence="3" id="KW-0472">Membrane</keyword>
<feature type="domain" description="GH15-like" evidence="4">
    <location>
        <begin position="13"/>
        <end position="109"/>
    </location>
</feature>